<evidence type="ECO:0000313" key="3">
    <source>
        <dbReference type="EMBL" id="KFB69751.1"/>
    </source>
</evidence>
<organism evidence="3 4">
    <name type="scientific">Candidatus Accumulibacter vicinus</name>
    <dbReference type="NCBI Taxonomy" id="2954382"/>
    <lineage>
        <taxon>Bacteria</taxon>
        <taxon>Pseudomonadati</taxon>
        <taxon>Pseudomonadota</taxon>
        <taxon>Betaproteobacteria</taxon>
        <taxon>Candidatus Accumulibacter</taxon>
    </lineage>
</organism>
<dbReference type="GO" id="GO:0015627">
    <property type="term" value="C:type II protein secretion system complex"/>
    <property type="evidence" value="ECO:0007669"/>
    <property type="project" value="InterPro"/>
</dbReference>
<dbReference type="STRING" id="1457154.CAPSK01_000464"/>
<evidence type="ECO:0000256" key="1">
    <source>
        <dbReference type="ARBA" id="ARBA00022481"/>
    </source>
</evidence>
<dbReference type="AlphaFoldDB" id="A0A084Y4V7"/>
<dbReference type="InterPro" id="IPR000983">
    <property type="entry name" value="Bac_GSPG_pilin"/>
</dbReference>
<keyword evidence="1" id="KW-0488">Methylation</keyword>
<reference evidence="3 4" key="1">
    <citation type="submission" date="2014-07" db="EMBL/GenBank/DDBJ databases">
        <title>Expanding our view of genomic diversity in Candidatus Accumulibacter clades.</title>
        <authorList>
            <person name="Skennerton C.T."/>
            <person name="Barr J.J."/>
            <person name="Slater F.R."/>
            <person name="Bond P.L."/>
            <person name="Tyson G.W."/>
        </authorList>
    </citation>
    <scope>NUCLEOTIDE SEQUENCE [LARGE SCALE GENOMIC DNA]</scope>
    <source>
        <strain evidence="4">SK-01</strain>
    </source>
</reference>
<gene>
    <name evidence="3" type="primary">pulG_2</name>
    <name evidence="3" type="ORF">CAPSK01_000464</name>
</gene>
<name>A0A084Y4V7_9PROT</name>
<dbReference type="NCBIfam" id="TIGR02532">
    <property type="entry name" value="IV_pilin_GFxxxE"/>
    <property type="match status" value="1"/>
</dbReference>
<dbReference type="GO" id="GO:0015628">
    <property type="term" value="P:protein secretion by the type II secretion system"/>
    <property type="evidence" value="ECO:0007669"/>
    <property type="project" value="InterPro"/>
</dbReference>
<protein>
    <submittedName>
        <fullName evidence="3">Pullulanase secretion protein PulG</fullName>
    </submittedName>
</protein>
<dbReference type="Pfam" id="PF07963">
    <property type="entry name" value="N_methyl"/>
    <property type="match status" value="1"/>
</dbReference>
<dbReference type="InterPro" id="IPR012902">
    <property type="entry name" value="N_methyl_site"/>
</dbReference>
<dbReference type="SUPFAM" id="SSF54523">
    <property type="entry name" value="Pili subunits"/>
    <property type="match status" value="1"/>
</dbReference>
<accession>A0A084Y4V7</accession>
<feature type="transmembrane region" description="Helical" evidence="2">
    <location>
        <begin position="28"/>
        <end position="51"/>
    </location>
</feature>
<dbReference type="Proteomes" id="UP000019812">
    <property type="component" value="Unassembled WGS sequence"/>
</dbReference>
<sequence length="178" mass="20123">MIQYRTLWPPSTITAPYPQADVRQARGFSLIELMITLAVVAVLASVVVPVAQTSLQRSKEQDLRLALRELRNAIDRYKQASDEGRVPKSIAETGYPKNLAVLVEGEDDQRDPKHRKIYFLRRIPRDPMHPDAQVSAADTWAKRAYASEPDNPQEGDDVYDVYSKSTGIGLNGVPYRQW</sequence>
<comment type="caution">
    <text evidence="3">The sequence shown here is derived from an EMBL/GenBank/DDBJ whole genome shotgun (WGS) entry which is preliminary data.</text>
</comment>
<keyword evidence="2" id="KW-1133">Transmembrane helix</keyword>
<keyword evidence="2" id="KW-0472">Membrane</keyword>
<proteinExistence type="predicted"/>
<evidence type="ECO:0000313" key="4">
    <source>
        <dbReference type="Proteomes" id="UP000019812"/>
    </source>
</evidence>
<evidence type="ECO:0000256" key="2">
    <source>
        <dbReference type="SAM" id="Phobius"/>
    </source>
</evidence>
<keyword evidence="2" id="KW-0812">Transmembrane</keyword>
<dbReference type="PRINTS" id="PR00813">
    <property type="entry name" value="BCTERIALGSPG"/>
</dbReference>
<dbReference type="PROSITE" id="PS00409">
    <property type="entry name" value="PROKAR_NTER_METHYL"/>
    <property type="match status" value="1"/>
</dbReference>
<dbReference type="Gene3D" id="3.30.700.10">
    <property type="entry name" value="Glycoprotein, Type 4 Pilin"/>
    <property type="match status" value="1"/>
</dbReference>
<dbReference type="InterPro" id="IPR045584">
    <property type="entry name" value="Pilin-like"/>
</dbReference>
<dbReference type="EMBL" id="JDSS02000007">
    <property type="protein sequence ID" value="KFB69751.1"/>
    <property type="molecule type" value="Genomic_DNA"/>
</dbReference>